<dbReference type="AlphaFoldDB" id="I2Q2N2"/>
<accession>I2Q2N2</accession>
<dbReference type="EMBL" id="JH600068">
    <property type="protein sequence ID" value="EIG54038.1"/>
    <property type="molecule type" value="Genomic_DNA"/>
</dbReference>
<dbReference type="OrthoDB" id="9949826at2"/>
<protein>
    <submittedName>
        <fullName evidence="1">Uncharacterized protein</fullName>
    </submittedName>
</protein>
<evidence type="ECO:0000313" key="1">
    <source>
        <dbReference type="EMBL" id="EIG54038.1"/>
    </source>
</evidence>
<name>I2Q2N2_9BACT</name>
<reference evidence="1" key="1">
    <citation type="submission" date="2011-11" db="EMBL/GenBank/DDBJ databases">
        <title>Improved High-Quality Draft sequence of Desulfovibrio sp. U5L.</title>
        <authorList>
            <consortium name="US DOE Joint Genome Institute"/>
            <person name="Lucas S."/>
            <person name="Han J."/>
            <person name="Lapidus A."/>
            <person name="Cheng J.-F."/>
            <person name="Goodwin L."/>
            <person name="Pitluck S."/>
            <person name="Peters L."/>
            <person name="Ovchinnikova G."/>
            <person name="Held B."/>
            <person name="Detter J.C."/>
            <person name="Han C."/>
            <person name="Tapia R."/>
            <person name="Land M."/>
            <person name="Hauser L."/>
            <person name="Kyrpides N."/>
            <person name="Ivanova N."/>
            <person name="Pagani I."/>
            <person name="Gabster J."/>
            <person name="Walker C."/>
            <person name="Stolyar S."/>
            <person name="Stahl D."/>
            <person name="Arkin A."/>
            <person name="Dehal P."/>
            <person name="Hazen T."/>
            <person name="Woyke T."/>
        </authorList>
    </citation>
    <scope>NUCLEOTIDE SEQUENCE [LARGE SCALE GENOMIC DNA]</scope>
    <source>
        <strain evidence="1">U5L</strain>
    </source>
</reference>
<organism evidence="1">
    <name type="scientific">Desulfovibrio sp. U5L</name>
    <dbReference type="NCBI Taxonomy" id="596152"/>
    <lineage>
        <taxon>Bacteria</taxon>
        <taxon>Pseudomonadati</taxon>
        <taxon>Thermodesulfobacteriota</taxon>
        <taxon>Desulfovibrionia</taxon>
        <taxon>Desulfovibrionales</taxon>
        <taxon>Desulfovibrionaceae</taxon>
        <taxon>Desulfovibrio</taxon>
    </lineage>
</organism>
<dbReference type="eggNOG" id="ENOG503069G">
    <property type="taxonomic scope" value="Bacteria"/>
</dbReference>
<gene>
    <name evidence="1" type="ORF">DesU5LDRAFT_2374</name>
</gene>
<dbReference type="HOGENOM" id="CLU_2715864_0_0_7"/>
<proteinExistence type="predicted"/>
<sequence>MAVYKRCSKQVIVGQEGEPIDINVLAVKCVMDLMGVRDQDECLEKVQLLAGIIIDEQTGERERKREKRAGQG</sequence>